<evidence type="ECO:0000313" key="2">
    <source>
        <dbReference type="Proteomes" id="UP000789366"/>
    </source>
</evidence>
<evidence type="ECO:0000313" key="1">
    <source>
        <dbReference type="EMBL" id="CAG8501673.1"/>
    </source>
</evidence>
<protein>
    <submittedName>
        <fullName evidence="1">6759_t:CDS:1</fullName>
    </submittedName>
</protein>
<dbReference type="EMBL" id="CAJVPW010002224">
    <property type="protein sequence ID" value="CAG8501673.1"/>
    <property type="molecule type" value="Genomic_DNA"/>
</dbReference>
<gene>
    <name evidence="1" type="ORF">SPELUC_LOCUS3044</name>
</gene>
<organism evidence="1 2">
    <name type="scientific">Cetraspora pellucida</name>
    <dbReference type="NCBI Taxonomy" id="1433469"/>
    <lineage>
        <taxon>Eukaryota</taxon>
        <taxon>Fungi</taxon>
        <taxon>Fungi incertae sedis</taxon>
        <taxon>Mucoromycota</taxon>
        <taxon>Glomeromycotina</taxon>
        <taxon>Glomeromycetes</taxon>
        <taxon>Diversisporales</taxon>
        <taxon>Gigasporaceae</taxon>
        <taxon>Cetraspora</taxon>
    </lineage>
</organism>
<accession>A0ACA9L0B2</accession>
<sequence>MLNEADSSSTFSNSLASYSNLIPTTKPISYSITVYTKKKSSFKSNIHITQDMTFQNLLDYIFPKGPSTGKRFIIKSSLDHDSKNFLSEQVISKLFIDRHVDIWIDIEDVDIKFDDLFD</sequence>
<comment type="caution">
    <text evidence="1">The sequence shown here is derived from an EMBL/GenBank/DDBJ whole genome shotgun (WGS) entry which is preliminary data.</text>
</comment>
<reference evidence="1" key="1">
    <citation type="submission" date="2021-06" db="EMBL/GenBank/DDBJ databases">
        <authorList>
            <person name="Kallberg Y."/>
            <person name="Tangrot J."/>
            <person name="Rosling A."/>
        </authorList>
    </citation>
    <scope>NUCLEOTIDE SEQUENCE</scope>
    <source>
        <strain evidence="1">28 12/20/2015</strain>
    </source>
</reference>
<proteinExistence type="predicted"/>
<dbReference type="Proteomes" id="UP000789366">
    <property type="component" value="Unassembled WGS sequence"/>
</dbReference>
<name>A0ACA9L0B2_9GLOM</name>
<keyword evidence="2" id="KW-1185">Reference proteome</keyword>